<feature type="compositionally biased region" description="Low complexity" evidence="1">
    <location>
        <begin position="1"/>
        <end position="16"/>
    </location>
</feature>
<feature type="compositionally biased region" description="Basic and acidic residues" evidence="1">
    <location>
        <begin position="59"/>
        <end position="70"/>
    </location>
</feature>
<name>A0A4C2AGM0_EUMVA</name>
<organism evidence="2 3">
    <name type="scientific">Eumeta variegata</name>
    <name type="common">Bagworm moth</name>
    <name type="synonym">Eumeta japonica</name>
    <dbReference type="NCBI Taxonomy" id="151549"/>
    <lineage>
        <taxon>Eukaryota</taxon>
        <taxon>Metazoa</taxon>
        <taxon>Ecdysozoa</taxon>
        <taxon>Arthropoda</taxon>
        <taxon>Hexapoda</taxon>
        <taxon>Insecta</taxon>
        <taxon>Pterygota</taxon>
        <taxon>Neoptera</taxon>
        <taxon>Endopterygota</taxon>
        <taxon>Lepidoptera</taxon>
        <taxon>Glossata</taxon>
        <taxon>Ditrysia</taxon>
        <taxon>Tineoidea</taxon>
        <taxon>Psychidae</taxon>
        <taxon>Oiketicinae</taxon>
        <taxon>Eumeta</taxon>
    </lineage>
</organism>
<protein>
    <submittedName>
        <fullName evidence="2">Uncharacterized protein</fullName>
    </submittedName>
</protein>
<dbReference type="EMBL" id="BGZK01003014">
    <property type="protein sequence ID" value="GBP97847.1"/>
    <property type="molecule type" value="Genomic_DNA"/>
</dbReference>
<evidence type="ECO:0000256" key="1">
    <source>
        <dbReference type="SAM" id="MobiDB-lite"/>
    </source>
</evidence>
<proteinExistence type="predicted"/>
<keyword evidence="3" id="KW-1185">Reference proteome</keyword>
<evidence type="ECO:0000313" key="3">
    <source>
        <dbReference type="Proteomes" id="UP000299102"/>
    </source>
</evidence>
<reference evidence="2 3" key="1">
    <citation type="journal article" date="2019" name="Commun. Biol.">
        <title>The bagworm genome reveals a unique fibroin gene that provides high tensile strength.</title>
        <authorList>
            <person name="Kono N."/>
            <person name="Nakamura H."/>
            <person name="Ohtoshi R."/>
            <person name="Tomita M."/>
            <person name="Numata K."/>
            <person name="Arakawa K."/>
        </authorList>
    </citation>
    <scope>NUCLEOTIDE SEQUENCE [LARGE SCALE GENOMIC DNA]</scope>
</reference>
<sequence>MSPSAARGIRVAAGGAPESVFSQPPLPEVIGEALTRAPVCRPEEHVVVSGPLRQRRRSARSEVVRREARPRQVRRPPPSTVWS</sequence>
<feature type="region of interest" description="Disordered" evidence="1">
    <location>
        <begin position="50"/>
        <end position="83"/>
    </location>
</feature>
<dbReference type="Proteomes" id="UP000299102">
    <property type="component" value="Unassembled WGS sequence"/>
</dbReference>
<feature type="region of interest" description="Disordered" evidence="1">
    <location>
        <begin position="1"/>
        <end position="24"/>
    </location>
</feature>
<accession>A0A4C2AGM0</accession>
<dbReference type="AlphaFoldDB" id="A0A4C2AGM0"/>
<gene>
    <name evidence="2" type="ORF">EVAR_57029_1</name>
</gene>
<comment type="caution">
    <text evidence="2">The sequence shown here is derived from an EMBL/GenBank/DDBJ whole genome shotgun (WGS) entry which is preliminary data.</text>
</comment>
<evidence type="ECO:0000313" key="2">
    <source>
        <dbReference type="EMBL" id="GBP97847.1"/>
    </source>
</evidence>